<evidence type="ECO:0000256" key="4">
    <source>
        <dbReference type="ARBA" id="ARBA00022829"/>
    </source>
</evidence>
<dbReference type="GO" id="GO:0005737">
    <property type="term" value="C:cytoplasm"/>
    <property type="evidence" value="ECO:0007669"/>
    <property type="project" value="TreeGrafter"/>
</dbReference>
<gene>
    <name evidence="6" type="primary">ESPL1</name>
    <name evidence="6" type="ORF">C6P45_005421</name>
</gene>
<keyword evidence="3" id="KW-0378">Hydrolase</keyword>
<dbReference type="EC" id="3.4.22.49" evidence="2"/>
<dbReference type="OrthoDB" id="10255632at2759"/>
<evidence type="ECO:0000256" key="1">
    <source>
        <dbReference type="ARBA" id="ARBA00000451"/>
    </source>
</evidence>
<feature type="domain" description="Peptidase C50" evidence="5">
    <location>
        <begin position="1295"/>
        <end position="1394"/>
    </location>
</feature>
<dbReference type="GO" id="GO:0072686">
    <property type="term" value="C:mitotic spindle"/>
    <property type="evidence" value="ECO:0007669"/>
    <property type="project" value="TreeGrafter"/>
</dbReference>
<accession>A0A9P6WAJ5</accession>
<comment type="catalytic activity">
    <reaction evidence="1">
        <text>All bonds known to be hydrolyzed by this endopeptidase have arginine in P1 and an acidic residue in P4. P6 is often occupied by an acidic residue or by a hydroxy-amino-acid residue, the phosphorylation of which enhances cleavage.</text>
        <dbReference type="EC" id="3.4.22.49"/>
    </reaction>
</comment>
<dbReference type="InterPro" id="IPR030397">
    <property type="entry name" value="SEPARIN_core_dom"/>
</dbReference>
<evidence type="ECO:0000256" key="3">
    <source>
        <dbReference type="ARBA" id="ARBA00022801"/>
    </source>
</evidence>
<evidence type="ECO:0000259" key="5">
    <source>
        <dbReference type="PROSITE" id="PS51700"/>
    </source>
</evidence>
<proteinExistence type="predicted"/>
<dbReference type="EMBL" id="PUHR01000094">
    <property type="protein sequence ID" value="KAG0667745.1"/>
    <property type="molecule type" value="Genomic_DNA"/>
</dbReference>
<evidence type="ECO:0000313" key="7">
    <source>
        <dbReference type="Proteomes" id="UP000750334"/>
    </source>
</evidence>
<dbReference type="InterPro" id="IPR005314">
    <property type="entry name" value="Peptidase_C50"/>
</dbReference>
<protein>
    <recommendedName>
        <fullName evidence="2">separase</fullName>
        <ecNumber evidence="2">3.4.22.49</ecNumber>
    </recommendedName>
</protein>
<keyword evidence="7" id="KW-1185">Reference proteome</keyword>
<dbReference type="GO" id="GO:0004197">
    <property type="term" value="F:cysteine-type endopeptidase activity"/>
    <property type="evidence" value="ECO:0007669"/>
    <property type="project" value="InterPro"/>
</dbReference>
<dbReference type="GO" id="GO:0044732">
    <property type="term" value="C:mitotic spindle pole body"/>
    <property type="evidence" value="ECO:0007669"/>
    <property type="project" value="TreeGrafter"/>
</dbReference>
<reference evidence="6 7" key="1">
    <citation type="submission" date="2020-11" db="EMBL/GenBank/DDBJ databases">
        <title>Kefir isolates.</title>
        <authorList>
            <person name="Marcisauskas S."/>
            <person name="Kim Y."/>
            <person name="Blasche S."/>
        </authorList>
    </citation>
    <scope>NUCLEOTIDE SEQUENCE [LARGE SCALE GENOMIC DNA]</scope>
    <source>
        <strain evidence="6 7">OG2</strain>
    </source>
</reference>
<name>A0A9P6WAJ5_MAUEX</name>
<comment type="caution">
    <text evidence="6">The sequence shown here is derived from an EMBL/GenBank/DDBJ whole genome shotgun (WGS) entry which is preliminary data.</text>
</comment>
<dbReference type="PANTHER" id="PTHR12792">
    <property type="entry name" value="EXTRA SPINDLE POLES 1-RELATED"/>
    <property type="match status" value="1"/>
</dbReference>
<organism evidence="6 7">
    <name type="scientific">Maudiozyma exigua</name>
    <name type="common">Yeast</name>
    <name type="synonym">Kazachstania exigua</name>
    <dbReference type="NCBI Taxonomy" id="34358"/>
    <lineage>
        <taxon>Eukaryota</taxon>
        <taxon>Fungi</taxon>
        <taxon>Dikarya</taxon>
        <taxon>Ascomycota</taxon>
        <taxon>Saccharomycotina</taxon>
        <taxon>Saccharomycetes</taxon>
        <taxon>Saccharomycetales</taxon>
        <taxon>Saccharomycetaceae</taxon>
        <taxon>Maudiozyma</taxon>
    </lineage>
</organism>
<dbReference type="GO" id="GO:0006508">
    <property type="term" value="P:proteolysis"/>
    <property type="evidence" value="ECO:0007669"/>
    <property type="project" value="InterPro"/>
</dbReference>
<dbReference type="PROSITE" id="PS51700">
    <property type="entry name" value="SEPARIN"/>
    <property type="match status" value="1"/>
</dbReference>
<dbReference type="Pfam" id="PF03568">
    <property type="entry name" value="Separin_C"/>
    <property type="match status" value="1"/>
</dbReference>
<evidence type="ECO:0000313" key="6">
    <source>
        <dbReference type="EMBL" id="KAG0667745.1"/>
    </source>
</evidence>
<dbReference type="GO" id="GO:0005634">
    <property type="term" value="C:nucleus"/>
    <property type="evidence" value="ECO:0007669"/>
    <property type="project" value="InterPro"/>
</dbReference>
<dbReference type="GO" id="GO:0051307">
    <property type="term" value="P:meiotic chromosome separation"/>
    <property type="evidence" value="ECO:0007669"/>
    <property type="project" value="TreeGrafter"/>
</dbReference>
<keyword evidence="4" id="KW-0159">Chromosome partition</keyword>
<dbReference type="Proteomes" id="UP000750334">
    <property type="component" value="Unassembled WGS sequence"/>
</dbReference>
<sequence>MSSTDDPLNEVSLNTLSKTLPNNDIFQGKVQSSHFIKSQCTSVNIENGFRKINQFAKLSNYGKLQMIDIHDTILELLKILIKIHSVNQIRNLIRSYLMIIGKYITDAQYARASLEIIELYNCTSMKKAHNFTDVLYTDITTFNEIYISTMKIFIIQIIIKTKTVPTYEKTLIELFAYDERFLLKDSKIKIHVLNKLLLNLYTVDTKNKVLYGLKFLKYIKKYNFQFNEYIKNIDESTFRKQIIKFYKKDQSCKNFLNIYYMDYSRHTNDLEKLMLSDILPDNQNCTPKLKTYKDILRLTTGGKEYHCFEIEDISMFVSQGCKIIDHGDISLDEKLTSIMYIWNLLLRESVIFDTRQKVLYDKTLKFLNSNLTNLKFENIQQLINHLKNIALIFDQYERLENLVNVMFNISITMNKKSSLMLAVQTELQLVHSLGSTTEISYVKMIKKMDKFLQGLCDNDLKIAIFSQYFTIFNIFQITKLQDLQHFCGMSKQIMSKKLKIEEVEGISQASEVMLVLLGTKINDENDGLENNNLMLYSMKAVTRLRLYKKMDTLKDKFMGICFDLNNMKLRQLLDILETYSIVCSWYNDANLFAEIFQGELKLTRPELFDVNNRMKVPIKSYVDILIFNVKLYNTASFLQSENNCVIQSIIESKRSVKLSMSLVKLMDRIDANTRHSLIKSLTDCYISLLNIHIKIGLSRDTDFYVKEILKIVNTLQDPAILLGCFHTIQNYYSITKMDTLRMKMLHQSNRVFNRICSEEDIISLTKFLFDNSEYQKLEKCMPLFFGTEIFDTSLPQYWDVLLGNVVSTEIDLPTHLTRISLVNNIERLYGSTMKLLQSDPFFKNISETAIATPSIKYSGKPGVQQMFKNKFDENVTSSPRSSNMTPKSKTLLQKFDRAVVIDNLKKILQMTSTVSPHEISHISLLRMAAIFSKCCTLLSNISMDNYDTLDEQFYLSDIARYMTHYYDRMLSKVDGKLYKEFTLLNFKLDIKLPSVDDCKSLFPNSDNQNRENNSYDVICIDICPVTGNLLLTKLHSYNNKKRYLNIPLNGAYIRDLEGSRLSYGEAVGELTDIIESSNKSVSREITSTITTSEGRKEWWNNRYELDRRLQNLIQKIEKSWFGGFRGFFSDKKINKLHFKDFMTTFYEILHKNLPSRKNIGRPDSFLQIDDWILGLFLKLDPSDRDFLSMVEDLVYFVLDILLFHGEENAYDEVDTSVLHFEIEEAIKKYHSRCGLGVKKRVHHTFLVVSSKCHMFPWESMSFMKQLSITRVPSVQSLNEIIRRNNDESRINVNIRSKIAIVLNPGSDLGRTEDRFSDVLTDVVKGCSDSQLLTREKPSEESFLSMIQNSNLFIYVGHGGGEQYIRNSEIKKQDKLSASFLLGCSSASMKYFGDLEPTGLIHSYLMGGSPVIVGNLWDVTDKDIDKFSMSIFEKIGLIRNVATTFDECISVSDAVAESRDLCNLRYLNGAAPVVYGLPAKFM</sequence>
<dbReference type="PANTHER" id="PTHR12792:SF0">
    <property type="entry name" value="SEPARIN"/>
    <property type="match status" value="1"/>
</dbReference>
<evidence type="ECO:0000256" key="2">
    <source>
        <dbReference type="ARBA" id="ARBA00012489"/>
    </source>
</evidence>